<sequence>MMMRFFSAFRNASKWSKFEKKVRYVQGRIKFLKNKKDSMIRHLQEDTARLIEIGQDKIAFARVEKIVEDQSLKEAYEMLDMYCEFVSLQLPYIRKRKDCPNDVNEAVSSLLYASGICGDLPELSKLCKRFKEHYGETFTKTAINLLPGNLVNNQLVEKLNVKAILFEEQYRLMKEFARDYNVRSSPPEIKNALLHEYHPVCNYTSTNQEVENGNQIYVEGIQKTEERKAITEEDDILETTSIVKSGSSSSLYSQISESNIVYLDDIEEFKASSKEDAEEKDQRGFIFKLSPLPLISCGEDHKEESSDSDCNNSYIEDYEGVSETSDGETRYQSDRIRRIYVSTEKKAYYSTRILLASSMRDVEREVYYGGRRKY</sequence>
<keyword evidence="3" id="KW-1185">Reference proteome</keyword>
<evidence type="ECO:0008006" key="4">
    <source>
        <dbReference type="Google" id="ProtNLM"/>
    </source>
</evidence>
<name>A0A7J7P530_9MAGN</name>
<evidence type="ECO:0000313" key="3">
    <source>
        <dbReference type="Proteomes" id="UP000541444"/>
    </source>
</evidence>
<accession>A0A7J7P530</accession>
<comment type="similarity">
    <text evidence="1">Belongs to the IST1 family.</text>
</comment>
<evidence type="ECO:0000313" key="2">
    <source>
        <dbReference type="EMBL" id="KAF6174234.1"/>
    </source>
</evidence>
<dbReference type="GO" id="GO:0015031">
    <property type="term" value="P:protein transport"/>
    <property type="evidence" value="ECO:0007669"/>
    <property type="project" value="InterPro"/>
</dbReference>
<dbReference type="Pfam" id="PF03398">
    <property type="entry name" value="Ist1"/>
    <property type="match status" value="1"/>
</dbReference>
<dbReference type="AlphaFoldDB" id="A0A7J7P530"/>
<organism evidence="2 3">
    <name type="scientific">Kingdonia uniflora</name>
    <dbReference type="NCBI Taxonomy" id="39325"/>
    <lineage>
        <taxon>Eukaryota</taxon>
        <taxon>Viridiplantae</taxon>
        <taxon>Streptophyta</taxon>
        <taxon>Embryophyta</taxon>
        <taxon>Tracheophyta</taxon>
        <taxon>Spermatophyta</taxon>
        <taxon>Magnoliopsida</taxon>
        <taxon>Ranunculales</taxon>
        <taxon>Circaeasteraceae</taxon>
        <taxon>Kingdonia</taxon>
    </lineage>
</organism>
<gene>
    <name evidence="2" type="ORF">GIB67_033766</name>
</gene>
<reference evidence="2 3" key="1">
    <citation type="journal article" date="2020" name="IScience">
        <title>Genome Sequencing of the Endangered Kingdonia uniflora (Circaeasteraceae, Ranunculales) Reveals Potential Mechanisms of Evolutionary Specialization.</title>
        <authorList>
            <person name="Sun Y."/>
            <person name="Deng T."/>
            <person name="Zhang A."/>
            <person name="Moore M.J."/>
            <person name="Landis J.B."/>
            <person name="Lin N."/>
            <person name="Zhang H."/>
            <person name="Zhang X."/>
            <person name="Huang J."/>
            <person name="Zhang X."/>
            <person name="Sun H."/>
            <person name="Wang H."/>
        </authorList>
    </citation>
    <scope>NUCLEOTIDE SEQUENCE [LARGE SCALE GENOMIC DNA]</scope>
    <source>
        <strain evidence="2">TB1705</strain>
        <tissue evidence="2">Leaf</tissue>
    </source>
</reference>
<proteinExistence type="inferred from homology"/>
<dbReference type="OrthoDB" id="29853at2759"/>
<dbReference type="PANTHER" id="PTHR12161">
    <property type="entry name" value="IST1 FAMILY MEMBER"/>
    <property type="match status" value="1"/>
</dbReference>
<dbReference type="EMBL" id="JACGCM010000287">
    <property type="protein sequence ID" value="KAF6174234.1"/>
    <property type="molecule type" value="Genomic_DNA"/>
</dbReference>
<dbReference type="Gene3D" id="1.20.1260.60">
    <property type="entry name" value="Vacuolar protein sorting-associated protein Ist1"/>
    <property type="match status" value="1"/>
</dbReference>
<dbReference type="InterPro" id="IPR005061">
    <property type="entry name" value="Ist1"/>
</dbReference>
<dbReference type="FunFam" id="1.20.1260.60:FF:000002">
    <property type="entry name" value="Vacuolar protein sorting-associated protein IST1"/>
    <property type="match status" value="1"/>
</dbReference>
<dbReference type="Proteomes" id="UP000541444">
    <property type="component" value="Unassembled WGS sequence"/>
</dbReference>
<comment type="caution">
    <text evidence="2">The sequence shown here is derived from an EMBL/GenBank/DDBJ whole genome shotgun (WGS) entry which is preliminary data.</text>
</comment>
<evidence type="ECO:0000256" key="1">
    <source>
        <dbReference type="ARBA" id="ARBA00005536"/>
    </source>
</evidence>
<dbReference type="PANTHER" id="PTHR12161:SF44">
    <property type="entry name" value="REGULATOR OF VPS4 ACTIVITY IN THE MVB PATHWAY PROTEIN"/>
    <property type="match status" value="1"/>
</dbReference>
<dbReference type="InterPro" id="IPR042277">
    <property type="entry name" value="IST1-like"/>
</dbReference>
<protein>
    <recommendedName>
        <fullName evidence="4">IST1-like protein</fullName>
    </recommendedName>
</protein>